<dbReference type="AlphaFoldDB" id="A0A1M6B7B2"/>
<dbReference type="EMBL" id="FQXJ01000018">
    <property type="protein sequence ID" value="SHI44612.1"/>
    <property type="molecule type" value="Genomic_DNA"/>
</dbReference>
<dbReference type="InterPro" id="IPR027417">
    <property type="entry name" value="P-loop_NTPase"/>
</dbReference>
<dbReference type="RefSeq" id="WP_073031739.1">
    <property type="nucleotide sequence ID" value="NZ_FQXJ01000018.1"/>
</dbReference>
<evidence type="ECO:0000313" key="1">
    <source>
        <dbReference type="EMBL" id="SHI44612.1"/>
    </source>
</evidence>
<accession>A0A1M6B7B2</accession>
<dbReference type="Gene3D" id="3.40.50.300">
    <property type="entry name" value="P-loop containing nucleotide triphosphate hydrolases"/>
    <property type="match status" value="1"/>
</dbReference>
<evidence type="ECO:0000313" key="2">
    <source>
        <dbReference type="Proteomes" id="UP000183954"/>
    </source>
</evidence>
<dbReference type="STRING" id="1121420.SAMN02746098_04103"/>
<protein>
    <submittedName>
        <fullName evidence="1">ABC transporter</fullName>
    </submittedName>
</protein>
<dbReference type="Proteomes" id="UP000183954">
    <property type="component" value="Unassembled WGS sequence"/>
</dbReference>
<dbReference type="GO" id="GO:0015421">
    <property type="term" value="F:ABC-type oligopeptide transporter activity"/>
    <property type="evidence" value="ECO:0007669"/>
    <property type="project" value="TreeGrafter"/>
</dbReference>
<gene>
    <name evidence="1" type="ORF">SAMN02746098_04103</name>
</gene>
<dbReference type="SUPFAM" id="SSF52540">
    <property type="entry name" value="P-loop containing nucleoside triphosphate hydrolases"/>
    <property type="match status" value="1"/>
</dbReference>
<proteinExistence type="predicted"/>
<reference evidence="2" key="1">
    <citation type="submission" date="2016-11" db="EMBL/GenBank/DDBJ databases">
        <authorList>
            <person name="Varghese N."/>
            <person name="Submissions S."/>
        </authorList>
    </citation>
    <scope>NUCLEOTIDE SEQUENCE [LARGE SCALE GENOMIC DNA]</scope>
    <source>
        <strain evidence="2">DSM 15449</strain>
    </source>
</reference>
<organism evidence="1 2">
    <name type="scientific">Desulfosporosinus lacus DSM 15449</name>
    <dbReference type="NCBI Taxonomy" id="1121420"/>
    <lineage>
        <taxon>Bacteria</taxon>
        <taxon>Bacillati</taxon>
        <taxon>Bacillota</taxon>
        <taxon>Clostridia</taxon>
        <taxon>Eubacteriales</taxon>
        <taxon>Desulfitobacteriaceae</taxon>
        <taxon>Desulfosporosinus</taxon>
    </lineage>
</organism>
<name>A0A1M6B7B2_9FIRM</name>
<dbReference type="PANTHER" id="PTHR43394:SF1">
    <property type="entry name" value="ATP-BINDING CASSETTE SUB-FAMILY B MEMBER 10, MITOCHONDRIAL"/>
    <property type="match status" value="1"/>
</dbReference>
<dbReference type="PANTHER" id="PTHR43394">
    <property type="entry name" value="ATP-DEPENDENT PERMEASE MDL1, MITOCHONDRIAL"/>
    <property type="match status" value="1"/>
</dbReference>
<keyword evidence="2" id="KW-1185">Reference proteome</keyword>
<dbReference type="InterPro" id="IPR039421">
    <property type="entry name" value="Type_1_exporter"/>
</dbReference>
<sequence>MGQKQRLTIARVLIKKSKIILFDEAMSSLDNESQDYIKKCIEEISKTHTVITIGHRLSTVINADEIIVVKDGKISGRGSHSSLLDKNVMYQSLYETELDVKVSGAKTHLLYNR</sequence>